<dbReference type="InterPro" id="IPR011764">
    <property type="entry name" value="Biotin_carboxylation_dom"/>
</dbReference>
<accession>A0AA35W6S8</accession>
<dbReference type="SUPFAM" id="SSF51246">
    <property type="entry name" value="Rudiment single hybrid motif"/>
    <property type="match status" value="1"/>
</dbReference>
<evidence type="ECO:0000259" key="5">
    <source>
        <dbReference type="PROSITE" id="PS50975"/>
    </source>
</evidence>
<evidence type="ECO:0000256" key="1">
    <source>
        <dbReference type="ARBA" id="ARBA00022598"/>
    </source>
</evidence>
<dbReference type="PROSITE" id="PS50979">
    <property type="entry name" value="BC"/>
    <property type="match status" value="1"/>
</dbReference>
<dbReference type="Proteomes" id="UP001174909">
    <property type="component" value="Unassembled WGS sequence"/>
</dbReference>
<evidence type="ECO:0000256" key="4">
    <source>
        <dbReference type="PROSITE-ProRule" id="PRU00409"/>
    </source>
</evidence>
<dbReference type="Pfam" id="PF02786">
    <property type="entry name" value="CPSase_L_D2"/>
    <property type="match status" value="1"/>
</dbReference>
<dbReference type="InterPro" id="IPR011761">
    <property type="entry name" value="ATP-grasp"/>
</dbReference>
<evidence type="ECO:0000313" key="8">
    <source>
        <dbReference type="Proteomes" id="UP001174909"/>
    </source>
</evidence>
<name>A0AA35W6S8_GEOBA</name>
<dbReference type="GO" id="GO:0046872">
    <property type="term" value="F:metal ion binding"/>
    <property type="evidence" value="ECO:0007669"/>
    <property type="project" value="InterPro"/>
</dbReference>
<evidence type="ECO:0000313" key="7">
    <source>
        <dbReference type="EMBL" id="CAI7998346.1"/>
    </source>
</evidence>
<dbReference type="SMART" id="SM00878">
    <property type="entry name" value="Biotin_carb_C"/>
    <property type="match status" value="1"/>
</dbReference>
<dbReference type="InterPro" id="IPR051602">
    <property type="entry name" value="ACC_Biotin_Carboxylase"/>
</dbReference>
<dbReference type="GO" id="GO:0005524">
    <property type="term" value="F:ATP binding"/>
    <property type="evidence" value="ECO:0007669"/>
    <property type="project" value="UniProtKB-UniRule"/>
</dbReference>
<evidence type="ECO:0000256" key="2">
    <source>
        <dbReference type="ARBA" id="ARBA00022741"/>
    </source>
</evidence>
<dbReference type="InterPro" id="IPR011054">
    <property type="entry name" value="Rudment_hybrid_motif"/>
</dbReference>
<dbReference type="SUPFAM" id="SSF56059">
    <property type="entry name" value="Glutathione synthetase ATP-binding domain-like"/>
    <property type="match status" value="1"/>
</dbReference>
<keyword evidence="7" id="KW-0670">Pyruvate</keyword>
<keyword evidence="1" id="KW-0436">Ligase</keyword>
<dbReference type="PANTHER" id="PTHR48095">
    <property type="entry name" value="PYRUVATE CARBOXYLASE SUBUNIT A"/>
    <property type="match status" value="1"/>
</dbReference>
<dbReference type="PANTHER" id="PTHR48095:SF2">
    <property type="entry name" value="BIOTIN CARBOXYLASE, CHLOROPLASTIC"/>
    <property type="match status" value="1"/>
</dbReference>
<dbReference type="AlphaFoldDB" id="A0AA35W6S8"/>
<dbReference type="Pfam" id="PF02785">
    <property type="entry name" value="Biotin_carb_C"/>
    <property type="match status" value="1"/>
</dbReference>
<dbReference type="InterPro" id="IPR005482">
    <property type="entry name" value="Biotin_COase_C"/>
</dbReference>
<reference evidence="7" key="1">
    <citation type="submission" date="2023-03" db="EMBL/GenBank/DDBJ databases">
        <authorList>
            <person name="Steffen K."/>
            <person name="Cardenas P."/>
        </authorList>
    </citation>
    <scope>NUCLEOTIDE SEQUENCE</scope>
</reference>
<keyword evidence="8" id="KW-1185">Reference proteome</keyword>
<feature type="domain" description="ATP-grasp" evidence="5">
    <location>
        <begin position="2"/>
        <end position="173"/>
    </location>
</feature>
<comment type="caution">
    <text evidence="7">The sequence shown here is derived from an EMBL/GenBank/DDBJ whole genome shotgun (WGS) entry which is preliminary data.</text>
</comment>
<dbReference type="EMBL" id="CASHTH010000346">
    <property type="protein sequence ID" value="CAI7998346.1"/>
    <property type="molecule type" value="Genomic_DNA"/>
</dbReference>
<keyword evidence="3 4" id="KW-0067">ATP-binding</keyword>
<evidence type="ECO:0000259" key="6">
    <source>
        <dbReference type="PROSITE" id="PS50979"/>
    </source>
</evidence>
<evidence type="ECO:0000256" key="3">
    <source>
        <dbReference type="ARBA" id="ARBA00022840"/>
    </source>
</evidence>
<feature type="domain" description="Biotin carboxylation" evidence="6">
    <location>
        <begin position="1"/>
        <end position="300"/>
    </location>
</feature>
<dbReference type="PROSITE" id="PS50975">
    <property type="entry name" value="ATP_GRASP"/>
    <property type="match status" value="1"/>
</dbReference>
<dbReference type="Gene3D" id="3.30.470.20">
    <property type="entry name" value="ATP-grasp fold, B domain"/>
    <property type="match status" value="1"/>
</dbReference>
<organism evidence="7 8">
    <name type="scientific">Geodia barretti</name>
    <name type="common">Barrett's horny sponge</name>
    <dbReference type="NCBI Taxonomy" id="519541"/>
    <lineage>
        <taxon>Eukaryota</taxon>
        <taxon>Metazoa</taxon>
        <taxon>Porifera</taxon>
        <taxon>Demospongiae</taxon>
        <taxon>Heteroscleromorpha</taxon>
        <taxon>Tetractinellida</taxon>
        <taxon>Astrophorina</taxon>
        <taxon>Geodiidae</taxon>
        <taxon>Geodia</taxon>
    </lineage>
</organism>
<sequence>MAESVGYPLIVKASFGAGGRGMRVVSGRDKLLGRLEEARGEAQRTFGDGSVFLERYIARARHIEVQILADVHGSVSHTLGMRDCSVQRRHQKVVELAPAPNLSDELRDEICAAAIRVARTTGYVNAGTVEFLVDADTGEWCFIDVNPRIQVEHTVTEVVTGIDLVRSQFLVAQGCRLHKAPLSIPQQHEIPGRITTEDPENEFSPDYGRLQTFRTAGGLGIRLDGTADAGAVLSPFYDSLLVKLTAWDADVSGACTRADRALQEFRIRGVKTNIGFLRNVVNHEDFQNGAVTTHFLDETP</sequence>
<dbReference type="GO" id="GO:0016874">
    <property type="term" value="F:ligase activity"/>
    <property type="evidence" value="ECO:0007669"/>
    <property type="project" value="UniProtKB-KW"/>
</dbReference>
<dbReference type="InterPro" id="IPR005479">
    <property type="entry name" value="CPAse_ATP-bd"/>
</dbReference>
<gene>
    <name evidence="7" type="ORF">GBAR_LOCUS2408</name>
</gene>
<proteinExistence type="predicted"/>
<protein>
    <submittedName>
        <fullName evidence="7">Pyruvate carboxylase</fullName>
    </submittedName>
</protein>
<keyword evidence="2 4" id="KW-0547">Nucleotide-binding</keyword>
<dbReference type="PROSITE" id="PS00866">
    <property type="entry name" value="CPSASE_1"/>
    <property type="match status" value="1"/>
</dbReference>